<dbReference type="Pfam" id="PF00754">
    <property type="entry name" value="F5_F8_type_C"/>
    <property type="match status" value="1"/>
</dbReference>
<dbReference type="FunFam" id="2.10.25.10:FF:000118">
    <property type="entry name" value="protein delta homolog 2"/>
    <property type="match status" value="1"/>
</dbReference>
<dbReference type="Pfam" id="PF00090">
    <property type="entry name" value="TSP_1"/>
    <property type="match status" value="17"/>
</dbReference>
<dbReference type="Gene3D" id="2.60.40.10">
    <property type="entry name" value="Immunoglobulins"/>
    <property type="match status" value="6"/>
</dbReference>
<dbReference type="PROSITE" id="PS50022">
    <property type="entry name" value="FA58C_3"/>
    <property type="match status" value="2"/>
</dbReference>
<dbReference type="PROSITE" id="PS01186">
    <property type="entry name" value="EGF_2"/>
    <property type="match status" value="5"/>
</dbReference>
<dbReference type="InterPro" id="IPR008979">
    <property type="entry name" value="Galactose-bd-like_sf"/>
</dbReference>
<dbReference type="SUPFAM" id="SSF49265">
    <property type="entry name" value="Fibronectin type III"/>
    <property type="match status" value="4"/>
</dbReference>
<evidence type="ECO:0000256" key="2">
    <source>
        <dbReference type="ARBA" id="ARBA00004613"/>
    </source>
</evidence>
<organism evidence="14 15">
    <name type="scientific">Paramuricea clavata</name>
    <name type="common">Red gorgonian</name>
    <name type="synonym">Violescent sea-whip</name>
    <dbReference type="NCBI Taxonomy" id="317549"/>
    <lineage>
        <taxon>Eukaryota</taxon>
        <taxon>Metazoa</taxon>
        <taxon>Cnidaria</taxon>
        <taxon>Anthozoa</taxon>
        <taxon>Octocorallia</taxon>
        <taxon>Malacalcyonacea</taxon>
        <taxon>Plexauridae</taxon>
        <taxon>Paramuricea</taxon>
    </lineage>
</organism>
<dbReference type="InterPro" id="IPR013099">
    <property type="entry name" value="K_chnl_dom"/>
</dbReference>
<dbReference type="Gene3D" id="2.20.100.10">
    <property type="entry name" value="Thrombospondin type-1 (TSP1) repeat"/>
    <property type="match status" value="18"/>
</dbReference>
<evidence type="ECO:0000256" key="4">
    <source>
        <dbReference type="ARBA" id="ARBA00022536"/>
    </source>
</evidence>
<comment type="caution">
    <text evidence="14">The sequence shown here is derived from an EMBL/GenBank/DDBJ whole genome shotgun (WGS) entry which is preliminary data.</text>
</comment>
<gene>
    <name evidence="14" type="ORF">PACLA_8A041804</name>
</gene>
<dbReference type="PRINTS" id="PR00169">
    <property type="entry name" value="KCHANNEL"/>
</dbReference>
<accession>A0A6S7FW80</accession>
<dbReference type="PROSITE" id="PS50092">
    <property type="entry name" value="TSP1"/>
    <property type="match status" value="18"/>
</dbReference>
<comment type="caution">
    <text evidence="11">Lacks conserved residue(s) required for the propagation of feature annotation.</text>
</comment>
<evidence type="ECO:0000256" key="13">
    <source>
        <dbReference type="SAM" id="Phobius"/>
    </source>
</evidence>
<dbReference type="PANTHER" id="PTHR22906:SF43">
    <property type="entry name" value="PROPERDIN"/>
    <property type="match status" value="1"/>
</dbReference>
<dbReference type="SUPFAM" id="SSF49785">
    <property type="entry name" value="Galactose-binding domain-like"/>
    <property type="match status" value="3"/>
</dbReference>
<dbReference type="CDD" id="cd00054">
    <property type="entry name" value="EGF_CA"/>
    <property type="match status" value="1"/>
</dbReference>
<proteinExistence type="predicted"/>
<dbReference type="InterPro" id="IPR000884">
    <property type="entry name" value="TSP1_rpt"/>
</dbReference>
<sequence length="3116" mass="344678">MDGVRQPVLAFVTKVTRASIAGVTQMTRCMMSSPCQNGGSCYDDEQKRMCTCPVNFDGDFCETDISSCNPCESKAIQCHQLSNHAGCECKFPYAGFDCSQNQMSRMKCPKRYGLSHDLRTVPDENFEATSEVNENFNASQARLHNPSSAWCASLSDVERILTISLGGKNCILGYAIQGDPSADNFVTEFKFQRKMLESSSFRDIATEQVTFTGRNVVHERMFDEVIVARAVKFVVTAFQGDYACLRVELYGAPCGNSNPGEAAEYFHHLGIKDENEFPQDKFGSSSFRSGTMKSFNARLDGDSAWCPSNGDSDPKLVLKLPRMQLEVVGLVTQGLKQDSNHFYTRYYTVMVGTTIHTAGGKNTALGNFDGDTKTVQFLDDPIPLYDDKKNVKILLGNEDTRKCLRVELLACDRQEPCHSHPCLHGGTCERTQGNESTCRCRTGFSGPTCEIAECHEKLDFLPGDVVVSSDKNNDASTTYRLDTPELWCTELTDTENSVELNFTLVHNIYGFAIGGSTDTATEIFVKKFKFFFKLYYWQPWSPVLINGAEEFEGTMKTGQDRVDYFLDAPVLASVVKFQILEYNDELNKCARVEVRGCSDTDFCETRLPCLNGAPCRLEEREPVVCDCVAGFKGKLCGQNICDELNCHSDATSCGQSSNFACQCKPGFQGNGTFCEGTVNILNSSDICQVSNCHHNATCGQNTNYQCVCHEDFQGNGTFCEDRCIAANCDDHAHCSKATGYQCFCDYAYHGNGTYCYDLCEAANCDDKATCHMYDDIKFANCSCDRGFGGNGTHCFDLCEAANCDKNATCRMYDDIKFANCSCDRGFGGNGTHCFDLCEAANCDDNATCHMYDDIKFANCSCDHGFLGNGTHCIAYYDWSSWTTCQKECGVEFNNRTRECVDPGASFCLAAETIQKRSCELQPCAVHGNWTSWGDWSSCITTCGSGYRERIRDCTNPRPQYGGDECPGVGKEIEDCVVATVCPGEGGFVNGSYTAWSNWTSCSTSCGPGQQLRHRNCTEPKPAYGGADCEGPGTEAKECFIEIICQGDFGYSLWSSWSPCTTTCGDGQHWRARECEIPGPSFCTGEKNQTDVCNIKPCAINGALTNWTDWSECDSECGSGQQEKTRSCSNPVPQHGGDDCPGETRRIQDCIMPDCPGDLSYTAWSSWSMCSVSCGSGVQTKTRYCLSSTGDGCAGPPQETKECLPPPCPVNGGFTEWSDWSICTVTCGSGTIQRARECSNPEPANNGSDCFGLAVEAKECSMPTICQDELGFTVWSLWSACNVECSAGQIFRTRECIDPTLETCNGTYKQNNTCYAGPCPIHGGYSEWTPWSPCSGYCGSGLQSRTRTCSNPEPAFNGAGCSGSSDETQDCQHSSICSGESGYGEWSQWTLCTQTCGNSTQIRTRTCKEDAQPQECSDPSTQSKPCDKGQCPIHGDWCEWSVWSICSASCGSGSKSRHRTCTHPVPSYGGLPCFGNADAYDDCTLPLDCPGDDEFSEWGNWGACNVTCGEGTRQRSRYCKVVPTYPPAEDRYCTRPTKQHIPCYDELCAVNGNFTPWTGWSACTTSCGVGTRTRYRNCTNPPPLFDGSDCLGPLHQMKECENMLDCPDDGHFTSWPDWAECSSDCEGVTYKTRECVADESEKCASLTNVTMECNTGLCPIDGSWSQWTPWSLCSKTCGEQEETRTRVCENQRNGGLYCSGHDIEVMPCNEYDYVPCPDPPPAQWSDWSWWTVCTESCGVGNQQRFRLCNNPPPAHGWPSCAGVKNETEECNTHFCPIDGGWSEWMSWTHCTLECGNGTQVRGRVCVNPGAQYGGQDCEGDPIEVQHCNVDPCPIDGELTLWSSWTYCNKPCGNGTSDRRRSCTNPTPMYGGRNCSGETLEWNECNTHPCISVDVVLDVTFISVSWQEYLSDIVSFQSDIRRLKRSLYFSFPPGVSFLSCDRDAADKVRCSINVYYQSLADVELVLLQDKLVHPTTQTTLHNMTSENVMSSPLQARSTSPSSTSINVEWDALPSGVETAQTKALSGYIVFYKESTAESYSKIAVQPSLRTKTLENLKKFTQYKIVVCPYSENGNGVPSLPFEDTTLEDVPSVPPEITNISSTSTSLEVTWTRIHDLYWHGVPRGYCVTCQARGSSQSGIQEIQDPSQLSANITSLKPYTRYYVQVAAKTGAGCGAQDRTSHVTMEDAPSGPPQNVSAESTGTKTVGILVKWDEVRPEERNGIILGYKVNYWTGTKPKETVNVPNSSARKIEISRLMFLTDYKMEVIAYTGAGDGPASAVVTATTDESTPAVGPVIVEAYNKSSTKIFLQWEVIDALDHRGVLLGYRIFYRPSNTKRKAEMIEISNPGILEYEFTDLFWWWWYEIRIAGYTRIGTGVASNITVQTDEEIPSRYPENIRGNALTTTSMLFEWDPVLAGFAHGVILSYQLTVRETDDLSNVIINTTLAAYERSYYMEGLKKYTNYTMWVSASNSKGQGPIYEPGHINSTGEDGPEVPPDNIRVSTLEHISEIKLEWERIPPEYHNGILRGYYIEYTATVLAGEPVPTEKRVVQSKRIRGNRYATIVTNLDPGSTYEMKIFGYTKKNGTKSNVTVGATCRCPKYIRSNWWVLPPYTNISNPESPGGIFFMVARQILDEMCGTCLNGHGQTEFCHEEGCDKKRRRRRSTGNSYQKSSLQAVATNIDENVEVSFPVPGNRFMTTYGGVFPFISVVDAPGSAYFTVKNVPSTAEVVVTAALACLPMILLMTMFAWMAGVVIWVLERHHNAEHFPDPFTKGVPEGFWWAYISMTTVGYGDRSPVTIPGRLFAIVWVLMGLVIISIVTGGIVTSITSILVIQEDKLYGAQVGAIENSAEYSKAVRQNADVVGFDNMEDVINAMHNKEIAGALLDMYAAATKKDSFGGGDIQLNRLIEYPTGYGFILSGDMAKAAPLFREALATHKNKISEIVEGNTESIQLDRNEAEEAKEKSSGLFDPSSEAFTSSFKVTVSLLVTVIVAGLIWHFGRYRKNVKTLESLKEQIPSLRISEYLKTDAQDTVENFTTTLQKEIKSLRDKHVRELRRLFEAQRQSYKATSTISVRQRRARVSPEVNAAMDYNETSDKRRKSFFPDFKKQRSAQIHPVES</sequence>
<evidence type="ECO:0000256" key="6">
    <source>
        <dbReference type="ARBA" id="ARBA00022729"/>
    </source>
</evidence>
<keyword evidence="9 13" id="KW-0472">Membrane</keyword>
<evidence type="ECO:0000313" key="14">
    <source>
        <dbReference type="EMBL" id="CAB3982257.1"/>
    </source>
</evidence>
<dbReference type="FunFam" id="2.20.100.10:FF:000002">
    <property type="entry name" value="Unc-5 netrin receptor C"/>
    <property type="match status" value="1"/>
</dbReference>
<evidence type="ECO:0000256" key="7">
    <source>
        <dbReference type="ARBA" id="ARBA00022737"/>
    </source>
</evidence>
<dbReference type="PROSITE" id="PS00022">
    <property type="entry name" value="EGF_1"/>
    <property type="match status" value="3"/>
</dbReference>
<dbReference type="InterPro" id="IPR000742">
    <property type="entry name" value="EGF"/>
</dbReference>
<feature type="disulfide bond" evidence="11">
    <location>
        <begin position="842"/>
        <end position="859"/>
    </location>
</feature>
<keyword evidence="5 13" id="KW-0812">Transmembrane</keyword>
<keyword evidence="4 11" id="KW-0245">EGF-like domain</keyword>
<dbReference type="InterPro" id="IPR036116">
    <property type="entry name" value="FN3_sf"/>
</dbReference>
<dbReference type="Gene3D" id="2.60.120.260">
    <property type="entry name" value="Galactose-binding domain-like"/>
    <property type="match status" value="3"/>
</dbReference>
<dbReference type="PROSITE" id="PS50853">
    <property type="entry name" value="FN3"/>
    <property type="match status" value="6"/>
</dbReference>
<dbReference type="Gene3D" id="1.10.287.70">
    <property type="match status" value="1"/>
</dbReference>
<feature type="region of interest" description="Disordered" evidence="12">
    <location>
        <begin position="3082"/>
        <end position="3116"/>
    </location>
</feature>
<keyword evidence="3" id="KW-0964">Secreted</keyword>
<dbReference type="FunFam" id="2.60.40.10:FF:000028">
    <property type="entry name" value="Neuronal cell adhesion molecule"/>
    <property type="match status" value="1"/>
</dbReference>
<dbReference type="Proteomes" id="UP001152795">
    <property type="component" value="Unassembled WGS sequence"/>
</dbReference>
<dbReference type="SUPFAM" id="SSF82895">
    <property type="entry name" value="TSP-1 type 1 repeat"/>
    <property type="match status" value="17"/>
</dbReference>
<dbReference type="Gene3D" id="2.10.25.10">
    <property type="entry name" value="Laminin"/>
    <property type="match status" value="3"/>
</dbReference>
<evidence type="ECO:0000256" key="10">
    <source>
        <dbReference type="ARBA" id="ARBA00023157"/>
    </source>
</evidence>
<protein>
    <submittedName>
        <fullName evidence="14">Coadhesin, partial</fullName>
    </submittedName>
</protein>
<feature type="transmembrane region" description="Helical" evidence="13">
    <location>
        <begin position="2726"/>
        <end position="2755"/>
    </location>
</feature>
<feature type="disulfide bond" evidence="11">
    <location>
        <begin position="52"/>
        <end position="61"/>
    </location>
</feature>
<dbReference type="InterPro" id="IPR000421">
    <property type="entry name" value="FA58C"/>
</dbReference>
<dbReference type="Pfam" id="PF07885">
    <property type="entry name" value="Ion_trans_2"/>
    <property type="match status" value="1"/>
</dbReference>
<feature type="disulfide bond" evidence="11">
    <location>
        <begin position="627"/>
        <end position="636"/>
    </location>
</feature>
<dbReference type="FunFam" id="2.20.100.10:FF:000007">
    <property type="entry name" value="Thrombospondin 1"/>
    <property type="match status" value="2"/>
</dbReference>
<dbReference type="SMART" id="SM00181">
    <property type="entry name" value="EGF"/>
    <property type="match status" value="10"/>
</dbReference>
<keyword evidence="15" id="KW-1185">Reference proteome</keyword>
<dbReference type="InterPro" id="IPR013783">
    <property type="entry name" value="Ig-like_fold"/>
</dbReference>
<dbReference type="InterPro" id="IPR009030">
    <property type="entry name" value="Growth_fac_rcpt_cys_sf"/>
</dbReference>
<dbReference type="CDD" id="cd00063">
    <property type="entry name" value="FN3"/>
    <property type="match status" value="6"/>
</dbReference>
<dbReference type="EMBL" id="CACRXK020000482">
    <property type="protein sequence ID" value="CAB3982257.1"/>
    <property type="molecule type" value="Genomic_DNA"/>
</dbReference>
<evidence type="ECO:0000256" key="3">
    <source>
        <dbReference type="ARBA" id="ARBA00022525"/>
    </source>
</evidence>
<evidence type="ECO:0000256" key="5">
    <source>
        <dbReference type="ARBA" id="ARBA00022692"/>
    </source>
</evidence>
<keyword evidence="6" id="KW-0732">Signal</keyword>
<keyword evidence="8 13" id="KW-1133">Transmembrane helix</keyword>
<dbReference type="PANTHER" id="PTHR22906">
    <property type="entry name" value="PROPERDIN"/>
    <property type="match status" value="1"/>
</dbReference>
<dbReference type="SUPFAM" id="SSF57184">
    <property type="entry name" value="Growth factor receptor domain"/>
    <property type="match status" value="1"/>
</dbReference>
<keyword evidence="7" id="KW-0677">Repeat</keyword>
<feature type="transmembrane region" description="Helical" evidence="13">
    <location>
        <begin position="2977"/>
        <end position="2996"/>
    </location>
</feature>
<dbReference type="Pfam" id="PF00008">
    <property type="entry name" value="EGF"/>
    <property type="match status" value="1"/>
</dbReference>
<dbReference type="InterPro" id="IPR003961">
    <property type="entry name" value="FN3_dom"/>
</dbReference>
<reference evidence="14" key="1">
    <citation type="submission" date="2020-04" db="EMBL/GenBank/DDBJ databases">
        <authorList>
            <person name="Alioto T."/>
            <person name="Alioto T."/>
            <person name="Gomez Garrido J."/>
        </authorList>
    </citation>
    <scope>NUCLEOTIDE SEQUENCE</scope>
    <source>
        <strain evidence="14">A484AB</strain>
    </source>
</reference>
<evidence type="ECO:0000256" key="1">
    <source>
        <dbReference type="ARBA" id="ARBA00004167"/>
    </source>
</evidence>
<evidence type="ECO:0000256" key="12">
    <source>
        <dbReference type="SAM" id="MobiDB-lite"/>
    </source>
</evidence>
<dbReference type="SUPFAM" id="SSF81324">
    <property type="entry name" value="Voltage-gated potassium channels"/>
    <property type="match status" value="1"/>
</dbReference>
<dbReference type="PROSITE" id="PS50026">
    <property type="entry name" value="EGF_3"/>
    <property type="match status" value="5"/>
</dbReference>
<dbReference type="SMART" id="SM00209">
    <property type="entry name" value="TSP1"/>
    <property type="match status" value="18"/>
</dbReference>
<keyword evidence="10 11" id="KW-1015">Disulfide bond</keyword>
<comment type="subcellular location">
    <subcellularLocation>
        <location evidence="1">Membrane</location>
        <topology evidence="1">Single-pass membrane protein</topology>
    </subcellularLocation>
    <subcellularLocation>
        <location evidence="2">Secreted</location>
    </subcellularLocation>
</comment>
<dbReference type="FunFam" id="2.20.100.10:FF:000001">
    <property type="entry name" value="semaphorin-5A isoform X1"/>
    <property type="match status" value="7"/>
</dbReference>
<name>A0A6S7FW80_PARCT</name>
<evidence type="ECO:0000256" key="8">
    <source>
        <dbReference type="ARBA" id="ARBA00022989"/>
    </source>
</evidence>
<evidence type="ECO:0000256" key="9">
    <source>
        <dbReference type="ARBA" id="ARBA00023136"/>
    </source>
</evidence>
<evidence type="ECO:0000313" key="15">
    <source>
        <dbReference type="Proteomes" id="UP001152795"/>
    </source>
</evidence>
<dbReference type="InterPro" id="IPR036383">
    <property type="entry name" value="TSP1_rpt_sf"/>
</dbReference>
<dbReference type="GO" id="GO:0016020">
    <property type="term" value="C:membrane"/>
    <property type="evidence" value="ECO:0007669"/>
    <property type="project" value="UniProtKB-SubCell"/>
</dbReference>
<feature type="transmembrane region" description="Helical" evidence="13">
    <location>
        <begin position="2800"/>
        <end position="2830"/>
    </location>
</feature>
<dbReference type="Pfam" id="PF00041">
    <property type="entry name" value="fn3"/>
    <property type="match status" value="6"/>
</dbReference>
<dbReference type="SMART" id="SM00060">
    <property type="entry name" value="FN3"/>
    <property type="match status" value="6"/>
</dbReference>
<feature type="disulfide bond" evidence="11">
    <location>
        <begin position="440"/>
        <end position="449"/>
    </location>
</feature>
<dbReference type="InterPro" id="IPR052065">
    <property type="entry name" value="Compl_asym_regulator"/>
</dbReference>
<dbReference type="OrthoDB" id="446173at2759"/>
<evidence type="ECO:0000256" key="11">
    <source>
        <dbReference type="PROSITE-ProRule" id="PRU00076"/>
    </source>
</evidence>